<dbReference type="AlphaFoldDB" id="A0AAX6EPN7"/>
<feature type="domain" description="DUF4378" evidence="2">
    <location>
        <begin position="439"/>
        <end position="606"/>
    </location>
</feature>
<reference evidence="3" key="1">
    <citation type="journal article" date="2023" name="GigaByte">
        <title>Genome assembly of the bearded iris, Iris pallida Lam.</title>
        <authorList>
            <person name="Bruccoleri R.E."/>
            <person name="Oakeley E.J."/>
            <person name="Faust A.M.E."/>
            <person name="Altorfer M."/>
            <person name="Dessus-Babus S."/>
            <person name="Burckhardt D."/>
            <person name="Oertli M."/>
            <person name="Naumann U."/>
            <person name="Petersen F."/>
            <person name="Wong J."/>
        </authorList>
    </citation>
    <scope>NUCLEOTIDE SEQUENCE</scope>
    <source>
        <strain evidence="3">GSM-AAB239-AS_SAM_17_03QT</strain>
    </source>
</reference>
<feature type="compositionally biased region" description="Polar residues" evidence="1">
    <location>
        <begin position="322"/>
        <end position="331"/>
    </location>
</feature>
<keyword evidence="4" id="KW-1185">Reference proteome</keyword>
<sequence length="617" mass="67507">MKTTIASPTSPLKQAEVRGFNDSLGSDESREVAKEITRRMQQYLSSHRRDEALLSSSALSNGYVGDVSSFNEEGCCIASDSEAATPTSRHPWDYNNGFGSPYSISSFSRVSSSPEPSVVKEAKKRLSERWAMITSNGIYEEPNQMRRSSSTLGEMLSFPKVKTEEGSDNLNISSRRSCGGEQGMKPSIGCFSTGGVKVRCGEDVPRNLPRSKSLPISSSVSKNVELNEVVPNALTCKSIVPKEVAMSKNGVSSFKGKLSSFFSRSKKSGTEKHIPSPSVGTIDILNSSREVTCKRNDASSESFCFGHPEASMLINSEMFGGASSTSNSLNDGQKHVTHSAKQGSLSSDKSRACEISRDSQDQPSPISVLETQFEDDSHTLSVRSISAISGHPQALSRSSPIESISRTLTRDSPHLGRPLSSSSKLSKVLSKECEEQERFAFVQKLLSSASLLDSGDSTVFARWHSLDSPLDPTLLDEFLDRKEEEAKCRERRSNQRLLFDCVNAALLDIGWSTMKSSHPYTRPCGGALGDGKKCFLVAEEVWRLVRDWFSSVDKQVSCEGENRNLTVEGLVKQDVAGSGWSESMRSEIDEFSKEIGREVLEDLLKEVLADLTDVCLL</sequence>
<dbReference type="Pfam" id="PF14309">
    <property type="entry name" value="DUF4378"/>
    <property type="match status" value="1"/>
</dbReference>
<proteinExistence type="predicted"/>
<comment type="caution">
    <text evidence="3">The sequence shown here is derived from an EMBL/GenBank/DDBJ whole genome shotgun (WGS) entry which is preliminary data.</text>
</comment>
<evidence type="ECO:0000313" key="3">
    <source>
        <dbReference type="EMBL" id="KAJ6805953.1"/>
    </source>
</evidence>
<feature type="compositionally biased region" description="Polar residues" evidence="1">
    <location>
        <begin position="1"/>
        <end position="12"/>
    </location>
</feature>
<dbReference type="InterPro" id="IPR025486">
    <property type="entry name" value="DUF4378"/>
</dbReference>
<protein>
    <recommendedName>
        <fullName evidence="2">DUF4378 domain-containing protein</fullName>
    </recommendedName>
</protein>
<evidence type="ECO:0000259" key="2">
    <source>
        <dbReference type="Pfam" id="PF14309"/>
    </source>
</evidence>
<evidence type="ECO:0000313" key="4">
    <source>
        <dbReference type="Proteomes" id="UP001140949"/>
    </source>
</evidence>
<reference evidence="3" key="2">
    <citation type="submission" date="2023-04" db="EMBL/GenBank/DDBJ databases">
        <authorList>
            <person name="Bruccoleri R.E."/>
            <person name="Oakeley E.J."/>
            <person name="Faust A.-M."/>
            <person name="Dessus-Babus S."/>
            <person name="Altorfer M."/>
            <person name="Burckhardt D."/>
            <person name="Oertli M."/>
            <person name="Naumann U."/>
            <person name="Petersen F."/>
            <person name="Wong J."/>
        </authorList>
    </citation>
    <scope>NUCLEOTIDE SEQUENCE</scope>
    <source>
        <strain evidence="3">GSM-AAB239-AS_SAM_17_03QT</strain>
        <tissue evidence="3">Leaf</tissue>
    </source>
</reference>
<evidence type="ECO:0000256" key="1">
    <source>
        <dbReference type="SAM" id="MobiDB-lite"/>
    </source>
</evidence>
<feature type="compositionally biased region" description="Basic and acidic residues" evidence="1">
    <location>
        <begin position="348"/>
        <end position="360"/>
    </location>
</feature>
<organism evidence="3 4">
    <name type="scientific">Iris pallida</name>
    <name type="common">Sweet iris</name>
    <dbReference type="NCBI Taxonomy" id="29817"/>
    <lineage>
        <taxon>Eukaryota</taxon>
        <taxon>Viridiplantae</taxon>
        <taxon>Streptophyta</taxon>
        <taxon>Embryophyta</taxon>
        <taxon>Tracheophyta</taxon>
        <taxon>Spermatophyta</taxon>
        <taxon>Magnoliopsida</taxon>
        <taxon>Liliopsida</taxon>
        <taxon>Asparagales</taxon>
        <taxon>Iridaceae</taxon>
        <taxon>Iridoideae</taxon>
        <taxon>Irideae</taxon>
        <taxon>Iris</taxon>
    </lineage>
</organism>
<gene>
    <name evidence="3" type="ORF">M6B38_176680</name>
</gene>
<feature type="region of interest" description="Disordered" evidence="1">
    <location>
        <begin position="322"/>
        <end position="366"/>
    </location>
</feature>
<dbReference type="EMBL" id="JANAVB010035020">
    <property type="protein sequence ID" value="KAJ6805953.1"/>
    <property type="molecule type" value="Genomic_DNA"/>
</dbReference>
<feature type="region of interest" description="Disordered" evidence="1">
    <location>
        <begin position="1"/>
        <end position="31"/>
    </location>
</feature>
<dbReference type="PANTHER" id="PTHR46634:SF3">
    <property type="entry name" value="M REDUCTASE II SUBUNIT GAMMA, PUTATIVE (DUF3741)-RELATED"/>
    <property type="match status" value="1"/>
</dbReference>
<accession>A0AAX6EPN7</accession>
<dbReference type="Proteomes" id="UP001140949">
    <property type="component" value="Unassembled WGS sequence"/>
</dbReference>
<name>A0AAX6EPN7_IRIPA</name>
<dbReference type="PANTHER" id="PTHR46634">
    <property type="entry name" value="M REDUCTASE II SUBUNIT GAMMA, PUTATIVE (DUF3741)-RELATED"/>
    <property type="match status" value="1"/>
</dbReference>